<gene>
    <name evidence="1" type="ORF">I4F81_000857</name>
</gene>
<reference evidence="1" key="1">
    <citation type="submission" date="2019-11" db="EMBL/GenBank/DDBJ databases">
        <title>Nori genome reveals adaptations in red seaweeds to the harsh intertidal environment.</title>
        <authorList>
            <person name="Wang D."/>
            <person name="Mao Y."/>
        </authorList>
    </citation>
    <scope>NUCLEOTIDE SEQUENCE</scope>
    <source>
        <tissue evidence="1">Gametophyte</tissue>
    </source>
</reference>
<name>A0ACC3BL79_PYRYE</name>
<sequence>MGRDLFARPPQRATRATLLPSMLLLVATVALFLPVSPVAAASCLFTDTLCACEKATNASMCLRHVPDSNPLMCTESPCKLGWHCDCLGTSVCTHEEIPRYVAVAGAAAGGSGGLIACQLSTVPGRGVWLVTPSPTPTPTPTPPPTATPTMTPTPTPTATATPSPVPLGSGTCPGASTVVCSDFVLVELNGAPQACIRPVPVVNDVDDAYGYVNSQATKKDGLLHDYANLRFVHDTTQDELAVCVMYGDGIKRNDDSDLNQRRATCDVGTTCSASPLSWLIKDDDQDTYTPADGGMTVRAVHAWVSQLGDGFCVGSLSVDDGGMTLAFSKVALLHGLNFQSYDAAAATTVNVGQWTFVDDQVGGTGGAIDEWGRKTWGGSISGLTVRGVCECP</sequence>
<comment type="caution">
    <text evidence="1">The sequence shown here is derived from an EMBL/GenBank/DDBJ whole genome shotgun (WGS) entry which is preliminary data.</text>
</comment>
<keyword evidence="2" id="KW-1185">Reference proteome</keyword>
<dbReference type="Proteomes" id="UP000798662">
    <property type="component" value="Chromosome 1"/>
</dbReference>
<evidence type="ECO:0000313" key="1">
    <source>
        <dbReference type="EMBL" id="KAK1858246.1"/>
    </source>
</evidence>
<protein>
    <submittedName>
        <fullName evidence="1">Uncharacterized protein</fullName>
    </submittedName>
</protein>
<proteinExistence type="predicted"/>
<dbReference type="EMBL" id="CM020618">
    <property type="protein sequence ID" value="KAK1858246.1"/>
    <property type="molecule type" value="Genomic_DNA"/>
</dbReference>
<evidence type="ECO:0000313" key="2">
    <source>
        <dbReference type="Proteomes" id="UP000798662"/>
    </source>
</evidence>
<accession>A0ACC3BL79</accession>
<organism evidence="1 2">
    <name type="scientific">Pyropia yezoensis</name>
    <name type="common">Susabi-nori</name>
    <name type="synonym">Porphyra yezoensis</name>
    <dbReference type="NCBI Taxonomy" id="2788"/>
    <lineage>
        <taxon>Eukaryota</taxon>
        <taxon>Rhodophyta</taxon>
        <taxon>Bangiophyceae</taxon>
        <taxon>Bangiales</taxon>
        <taxon>Bangiaceae</taxon>
        <taxon>Pyropia</taxon>
    </lineage>
</organism>